<dbReference type="GO" id="GO:0000160">
    <property type="term" value="P:phosphorelay signal transduction system"/>
    <property type="evidence" value="ECO:0007669"/>
    <property type="project" value="UniProtKB-KW"/>
</dbReference>
<evidence type="ECO:0000256" key="1">
    <source>
        <dbReference type="ARBA" id="ARBA00000085"/>
    </source>
</evidence>
<gene>
    <name evidence="13" type="ORF">ENN04_05115</name>
</gene>
<proteinExistence type="predicted"/>
<keyword evidence="4" id="KW-1003">Cell membrane</keyword>
<evidence type="ECO:0000256" key="7">
    <source>
        <dbReference type="ARBA" id="ARBA00022741"/>
    </source>
</evidence>
<keyword evidence="12" id="KW-1133">Transmembrane helix</keyword>
<accession>A0A7C5SX36</accession>
<keyword evidence="11 12" id="KW-0472">Membrane</keyword>
<evidence type="ECO:0000256" key="4">
    <source>
        <dbReference type="ARBA" id="ARBA00022475"/>
    </source>
</evidence>
<keyword evidence="8 13" id="KW-0418">Kinase</keyword>
<name>A0A7C5SX36_9AQUI</name>
<evidence type="ECO:0000256" key="11">
    <source>
        <dbReference type="ARBA" id="ARBA00023136"/>
    </source>
</evidence>
<comment type="catalytic activity">
    <reaction evidence="1">
        <text>ATP + protein L-histidine = ADP + protein N-phospho-L-histidine.</text>
        <dbReference type="EC" id="2.7.13.3"/>
    </reaction>
</comment>
<dbReference type="AlphaFoldDB" id="A0A7C5SX36"/>
<dbReference type="GO" id="GO:0004673">
    <property type="term" value="F:protein histidine kinase activity"/>
    <property type="evidence" value="ECO:0007669"/>
    <property type="project" value="UniProtKB-EC"/>
</dbReference>
<organism evidence="13">
    <name type="scientific">Thermocrinis ruber</name>
    <dbReference type="NCBI Taxonomy" id="75906"/>
    <lineage>
        <taxon>Bacteria</taxon>
        <taxon>Pseudomonadati</taxon>
        <taxon>Aquificota</taxon>
        <taxon>Aquificia</taxon>
        <taxon>Aquificales</taxon>
        <taxon>Aquificaceae</taxon>
        <taxon>Thermocrinis</taxon>
    </lineage>
</organism>
<protein>
    <recommendedName>
        <fullName evidence="3">histidine kinase</fullName>
        <ecNumber evidence="3">2.7.13.3</ecNumber>
    </recommendedName>
</protein>
<evidence type="ECO:0000256" key="10">
    <source>
        <dbReference type="ARBA" id="ARBA00023012"/>
    </source>
</evidence>
<evidence type="ECO:0000256" key="3">
    <source>
        <dbReference type="ARBA" id="ARBA00012438"/>
    </source>
</evidence>
<keyword evidence="6" id="KW-0808">Transferase</keyword>
<evidence type="ECO:0000313" key="13">
    <source>
        <dbReference type="EMBL" id="HHO74003.1"/>
    </source>
</evidence>
<keyword evidence="9" id="KW-0067">ATP-binding</keyword>
<dbReference type="Gene3D" id="3.30.565.10">
    <property type="entry name" value="Histidine kinase-like ATPase, C-terminal domain"/>
    <property type="match status" value="1"/>
</dbReference>
<evidence type="ECO:0000256" key="6">
    <source>
        <dbReference type="ARBA" id="ARBA00022679"/>
    </source>
</evidence>
<comment type="subcellular location">
    <subcellularLocation>
        <location evidence="2">Cell membrane</location>
        <topology evidence="2">Multi-pass membrane protein</topology>
    </subcellularLocation>
</comment>
<reference evidence="13" key="1">
    <citation type="journal article" date="2020" name="mSystems">
        <title>Genome- and Community-Level Interaction Insights into Carbon Utilization and Element Cycling Functions of Hydrothermarchaeota in Hydrothermal Sediment.</title>
        <authorList>
            <person name="Zhou Z."/>
            <person name="Liu Y."/>
            <person name="Xu W."/>
            <person name="Pan J."/>
            <person name="Luo Z.H."/>
            <person name="Li M."/>
        </authorList>
    </citation>
    <scope>NUCLEOTIDE SEQUENCE [LARGE SCALE GENOMIC DNA]</scope>
    <source>
        <strain evidence="13">SpSt-114</strain>
    </source>
</reference>
<evidence type="ECO:0000256" key="9">
    <source>
        <dbReference type="ARBA" id="ARBA00022840"/>
    </source>
</evidence>
<keyword evidence="7" id="KW-0547">Nucleotide-binding</keyword>
<comment type="caution">
    <text evidence="13">The sequence shown here is derived from an EMBL/GenBank/DDBJ whole genome shotgun (WGS) entry which is preliminary data.</text>
</comment>
<keyword evidence="5" id="KW-0597">Phosphoprotein</keyword>
<evidence type="ECO:0000256" key="2">
    <source>
        <dbReference type="ARBA" id="ARBA00004651"/>
    </source>
</evidence>
<dbReference type="InterPro" id="IPR050398">
    <property type="entry name" value="HssS/ArlS-like"/>
</dbReference>
<dbReference type="GO" id="GO:0005886">
    <property type="term" value="C:plasma membrane"/>
    <property type="evidence" value="ECO:0007669"/>
    <property type="project" value="UniProtKB-SubCell"/>
</dbReference>
<evidence type="ECO:0000256" key="12">
    <source>
        <dbReference type="SAM" id="Phobius"/>
    </source>
</evidence>
<dbReference type="GO" id="GO:0005524">
    <property type="term" value="F:ATP binding"/>
    <property type="evidence" value="ECO:0007669"/>
    <property type="project" value="UniProtKB-KW"/>
</dbReference>
<feature type="transmembrane region" description="Helical" evidence="12">
    <location>
        <begin position="105"/>
        <end position="124"/>
    </location>
</feature>
<dbReference type="EMBL" id="DSAC01000062">
    <property type="protein sequence ID" value="HHO74003.1"/>
    <property type="molecule type" value="Genomic_DNA"/>
</dbReference>
<dbReference type="SUPFAM" id="SSF55874">
    <property type="entry name" value="ATPase domain of HSP90 chaperone/DNA topoisomerase II/histidine kinase"/>
    <property type="match status" value="1"/>
</dbReference>
<dbReference type="PANTHER" id="PTHR45528:SF1">
    <property type="entry name" value="SENSOR HISTIDINE KINASE CPXA"/>
    <property type="match status" value="1"/>
</dbReference>
<sequence length="327" mass="38651">MGERLKLMLIFLSLITVGFVALNILVFFELKRIVEESIYFRAYSHYLLYTISKNHRGDENFLVSEQIPTGFSFSFRDPSDPSKNVYVAVREEYLTESVKPSLKRLFFFQFLLIFSLILVYQLALDRLWKDVEESREFGRFLVKSISHKLGNFLAVQKTNLSLLQKTNSPQALGRMQRSIKRLEKDVSVILRLSEEELKPVKVWVDFWNVLENVLSLFEEEVKEKKFIFRKGKDLYLHTDERILEDVLYNLLSNAIKYSKSFVHLRVSVGKDRVLFSVRNDFVENAKRGMGLGLKLLQRHAQRMDSELFIRIKKHYTAHLCFREFRVI</sequence>
<feature type="transmembrane region" description="Helical" evidence="12">
    <location>
        <begin position="7"/>
        <end position="28"/>
    </location>
</feature>
<dbReference type="EC" id="2.7.13.3" evidence="3"/>
<keyword evidence="12" id="KW-0812">Transmembrane</keyword>
<dbReference type="PANTHER" id="PTHR45528">
    <property type="entry name" value="SENSOR HISTIDINE KINASE CPXA"/>
    <property type="match status" value="1"/>
</dbReference>
<evidence type="ECO:0000256" key="5">
    <source>
        <dbReference type="ARBA" id="ARBA00022553"/>
    </source>
</evidence>
<evidence type="ECO:0000256" key="8">
    <source>
        <dbReference type="ARBA" id="ARBA00022777"/>
    </source>
</evidence>
<keyword evidence="10" id="KW-0902">Two-component regulatory system</keyword>
<dbReference type="InterPro" id="IPR036890">
    <property type="entry name" value="HATPase_C_sf"/>
</dbReference>